<organism evidence="1 2">
    <name type="scientific">Nephila pilipes</name>
    <name type="common">Giant wood spider</name>
    <name type="synonym">Nephila maculata</name>
    <dbReference type="NCBI Taxonomy" id="299642"/>
    <lineage>
        <taxon>Eukaryota</taxon>
        <taxon>Metazoa</taxon>
        <taxon>Ecdysozoa</taxon>
        <taxon>Arthropoda</taxon>
        <taxon>Chelicerata</taxon>
        <taxon>Arachnida</taxon>
        <taxon>Araneae</taxon>
        <taxon>Araneomorphae</taxon>
        <taxon>Entelegynae</taxon>
        <taxon>Araneoidea</taxon>
        <taxon>Nephilidae</taxon>
        <taxon>Nephila</taxon>
    </lineage>
</organism>
<name>A0A8X6QDM1_NEPPI</name>
<gene>
    <name evidence="1" type="ORF">NPIL_510331</name>
</gene>
<keyword evidence="2" id="KW-1185">Reference proteome</keyword>
<evidence type="ECO:0000313" key="2">
    <source>
        <dbReference type="Proteomes" id="UP000887013"/>
    </source>
</evidence>
<sequence length="78" mass="8773">MQSYISGVFQQPELVSYVQKTRKTPRTFRMIAIENEVDAVLAGISEEGKRKEKPSCVINGTRGAISSRSARWQGRNDN</sequence>
<evidence type="ECO:0000313" key="1">
    <source>
        <dbReference type="EMBL" id="GFU13239.1"/>
    </source>
</evidence>
<protein>
    <submittedName>
        <fullName evidence="1">Uncharacterized protein</fullName>
    </submittedName>
</protein>
<dbReference type="Proteomes" id="UP000887013">
    <property type="component" value="Unassembled WGS sequence"/>
</dbReference>
<proteinExistence type="predicted"/>
<dbReference type="EMBL" id="BMAW01029693">
    <property type="protein sequence ID" value="GFU13239.1"/>
    <property type="molecule type" value="Genomic_DNA"/>
</dbReference>
<dbReference type="AlphaFoldDB" id="A0A8X6QDM1"/>
<comment type="caution">
    <text evidence="1">The sequence shown here is derived from an EMBL/GenBank/DDBJ whole genome shotgun (WGS) entry which is preliminary data.</text>
</comment>
<accession>A0A8X6QDM1</accession>
<reference evidence="1" key="1">
    <citation type="submission" date="2020-08" db="EMBL/GenBank/DDBJ databases">
        <title>Multicomponent nature underlies the extraordinary mechanical properties of spider dragline silk.</title>
        <authorList>
            <person name="Kono N."/>
            <person name="Nakamura H."/>
            <person name="Mori M."/>
            <person name="Yoshida Y."/>
            <person name="Ohtoshi R."/>
            <person name="Malay A.D."/>
            <person name="Moran D.A.P."/>
            <person name="Tomita M."/>
            <person name="Numata K."/>
            <person name="Arakawa K."/>
        </authorList>
    </citation>
    <scope>NUCLEOTIDE SEQUENCE</scope>
</reference>